<evidence type="ECO:0000256" key="1">
    <source>
        <dbReference type="ARBA" id="ARBA00001946"/>
    </source>
</evidence>
<keyword evidence="3 10" id="KW-0132">Cell division</keyword>
<accession>A0A918VG08</accession>
<dbReference type="InterPro" id="IPR027417">
    <property type="entry name" value="P-loop_NTPase"/>
</dbReference>
<dbReference type="AlphaFoldDB" id="A0A918VG08"/>
<evidence type="ECO:0000256" key="2">
    <source>
        <dbReference type="ARBA" id="ARBA00009638"/>
    </source>
</evidence>
<protein>
    <recommendedName>
        <fullName evidence="10">Probable GTP-binding protein EngB</fullName>
    </recommendedName>
</protein>
<dbReference type="GO" id="GO:0046872">
    <property type="term" value="F:metal ion binding"/>
    <property type="evidence" value="ECO:0007669"/>
    <property type="project" value="UniProtKB-KW"/>
</dbReference>
<dbReference type="Pfam" id="PF01926">
    <property type="entry name" value="MMR_HSR1"/>
    <property type="match status" value="1"/>
</dbReference>
<dbReference type="CDD" id="cd01876">
    <property type="entry name" value="YihA_EngB"/>
    <property type="match status" value="1"/>
</dbReference>
<evidence type="ECO:0000256" key="9">
    <source>
        <dbReference type="ARBA" id="ARBA00023306"/>
    </source>
</evidence>
<dbReference type="InterPro" id="IPR019987">
    <property type="entry name" value="GTP-bd_ribosome_bio_YsxC"/>
</dbReference>
<dbReference type="GO" id="GO:0005829">
    <property type="term" value="C:cytosol"/>
    <property type="evidence" value="ECO:0007669"/>
    <property type="project" value="TreeGrafter"/>
</dbReference>
<keyword evidence="13" id="KW-1185">Reference proteome</keyword>
<dbReference type="InterPro" id="IPR030393">
    <property type="entry name" value="G_ENGB_dom"/>
</dbReference>
<comment type="cofactor">
    <cofactor evidence="1">
        <name>Mg(2+)</name>
        <dbReference type="ChEBI" id="CHEBI:18420"/>
    </cofactor>
</comment>
<dbReference type="HAMAP" id="MF_00321">
    <property type="entry name" value="GTPase_EngB"/>
    <property type="match status" value="1"/>
</dbReference>
<name>A0A918VG08_9SPHN</name>
<keyword evidence="5 10" id="KW-0547">Nucleotide-binding</keyword>
<evidence type="ECO:0000256" key="7">
    <source>
        <dbReference type="ARBA" id="ARBA00023134"/>
    </source>
</evidence>
<dbReference type="PANTHER" id="PTHR11649:SF13">
    <property type="entry name" value="ENGB-TYPE G DOMAIN-CONTAINING PROTEIN"/>
    <property type="match status" value="1"/>
</dbReference>
<dbReference type="InterPro" id="IPR006073">
    <property type="entry name" value="GTP-bd"/>
</dbReference>
<evidence type="ECO:0000256" key="10">
    <source>
        <dbReference type="HAMAP-Rule" id="MF_00321"/>
    </source>
</evidence>
<dbReference type="Gene3D" id="3.40.50.300">
    <property type="entry name" value="P-loop containing nucleotide triphosphate hydrolases"/>
    <property type="match status" value="1"/>
</dbReference>
<evidence type="ECO:0000256" key="5">
    <source>
        <dbReference type="ARBA" id="ARBA00022741"/>
    </source>
</evidence>
<comment type="caution">
    <text evidence="12">The sequence shown here is derived from an EMBL/GenBank/DDBJ whole genome shotgun (WGS) entry which is preliminary data.</text>
</comment>
<reference evidence="12" key="2">
    <citation type="submission" date="2020-09" db="EMBL/GenBank/DDBJ databases">
        <authorList>
            <person name="Sun Q."/>
            <person name="Kim S."/>
        </authorList>
    </citation>
    <scope>NUCLEOTIDE SEQUENCE</scope>
    <source>
        <strain evidence="12">KCTC 32422</strain>
    </source>
</reference>
<sequence length="223" mass="24130">MTDEVVTGDAPLPGDEDLAERARRLFAGPIAFLKSAPALHFLPDPEFPEVALAGRSNVGKSSLLNALTNRKSLARTSVTPGRTQELNFFDVGDPVTLRLVDMPGYGFAKAPLKVVEQWKRLVRDFLRGRVSLKRALVLIDSRHGVKPVDIDMMKMLDEAAVGYRLVLTKADKVKASELAAVLAATEVEARKHSAAFPQVLVTSSEKGMGIAELRAAVLADAET</sequence>
<dbReference type="EMBL" id="BMZD01000002">
    <property type="protein sequence ID" value="GGZ93786.1"/>
    <property type="molecule type" value="Genomic_DNA"/>
</dbReference>
<evidence type="ECO:0000259" key="11">
    <source>
        <dbReference type="PROSITE" id="PS51706"/>
    </source>
</evidence>
<keyword evidence="9 10" id="KW-0131">Cell cycle</keyword>
<evidence type="ECO:0000313" key="13">
    <source>
        <dbReference type="Proteomes" id="UP000634139"/>
    </source>
</evidence>
<dbReference type="Proteomes" id="UP000634139">
    <property type="component" value="Unassembled WGS sequence"/>
</dbReference>
<keyword evidence="8 10" id="KW-0717">Septation</keyword>
<keyword evidence="6" id="KW-0460">Magnesium</keyword>
<evidence type="ECO:0000313" key="12">
    <source>
        <dbReference type="EMBL" id="GGZ93786.1"/>
    </source>
</evidence>
<evidence type="ECO:0000256" key="3">
    <source>
        <dbReference type="ARBA" id="ARBA00022618"/>
    </source>
</evidence>
<dbReference type="SUPFAM" id="SSF52540">
    <property type="entry name" value="P-loop containing nucleoside triphosphate hydrolases"/>
    <property type="match status" value="1"/>
</dbReference>
<dbReference type="RefSeq" id="WP_229822160.1">
    <property type="nucleotide sequence ID" value="NZ_BMZD01000002.1"/>
</dbReference>
<evidence type="ECO:0000256" key="8">
    <source>
        <dbReference type="ARBA" id="ARBA00023210"/>
    </source>
</evidence>
<dbReference type="GO" id="GO:0000917">
    <property type="term" value="P:division septum assembly"/>
    <property type="evidence" value="ECO:0007669"/>
    <property type="project" value="UniProtKB-KW"/>
</dbReference>
<organism evidence="12 13">
    <name type="scientific">Novosphingobium arvoryzae</name>
    <dbReference type="NCBI Taxonomy" id="1256514"/>
    <lineage>
        <taxon>Bacteria</taxon>
        <taxon>Pseudomonadati</taxon>
        <taxon>Pseudomonadota</taxon>
        <taxon>Alphaproteobacteria</taxon>
        <taxon>Sphingomonadales</taxon>
        <taxon>Sphingomonadaceae</taxon>
        <taxon>Novosphingobium</taxon>
    </lineage>
</organism>
<keyword evidence="4" id="KW-0479">Metal-binding</keyword>
<comment type="function">
    <text evidence="10">Necessary for normal cell division and for the maintenance of normal septation.</text>
</comment>
<evidence type="ECO:0000256" key="4">
    <source>
        <dbReference type="ARBA" id="ARBA00022723"/>
    </source>
</evidence>
<gene>
    <name evidence="10 12" type="primary">engB</name>
    <name evidence="12" type="ORF">GCM10011617_12200</name>
</gene>
<keyword evidence="7 10" id="KW-0342">GTP-binding</keyword>
<evidence type="ECO:0000256" key="6">
    <source>
        <dbReference type="ARBA" id="ARBA00022842"/>
    </source>
</evidence>
<reference evidence="12" key="1">
    <citation type="journal article" date="2014" name="Int. J. Syst. Evol. Microbiol.">
        <title>Complete genome sequence of Corynebacterium casei LMG S-19264T (=DSM 44701T), isolated from a smear-ripened cheese.</title>
        <authorList>
            <consortium name="US DOE Joint Genome Institute (JGI-PGF)"/>
            <person name="Walter F."/>
            <person name="Albersmeier A."/>
            <person name="Kalinowski J."/>
            <person name="Ruckert C."/>
        </authorList>
    </citation>
    <scope>NUCLEOTIDE SEQUENCE</scope>
    <source>
        <strain evidence="12">KCTC 32422</strain>
    </source>
</reference>
<feature type="domain" description="EngB-type G" evidence="11">
    <location>
        <begin position="46"/>
        <end position="223"/>
    </location>
</feature>
<dbReference type="PANTHER" id="PTHR11649">
    <property type="entry name" value="MSS1/TRME-RELATED GTP-BINDING PROTEIN"/>
    <property type="match status" value="1"/>
</dbReference>
<dbReference type="PROSITE" id="PS51706">
    <property type="entry name" value="G_ENGB"/>
    <property type="match status" value="1"/>
</dbReference>
<comment type="similarity">
    <text evidence="2 10">Belongs to the TRAFAC class TrmE-Era-EngA-EngB-Septin-like GTPase superfamily. EngB GTPase family.</text>
</comment>
<dbReference type="GO" id="GO:0005525">
    <property type="term" value="F:GTP binding"/>
    <property type="evidence" value="ECO:0007669"/>
    <property type="project" value="UniProtKB-UniRule"/>
</dbReference>
<proteinExistence type="inferred from homology"/>
<dbReference type="NCBIfam" id="TIGR03598">
    <property type="entry name" value="GTPase_YsxC"/>
    <property type="match status" value="1"/>
</dbReference>